<evidence type="ECO:0000313" key="1">
    <source>
        <dbReference type="EMBL" id="EGB04054.1"/>
    </source>
</evidence>
<dbReference type="GeneID" id="20226242"/>
<evidence type="ECO:0000313" key="2">
    <source>
        <dbReference type="Proteomes" id="UP000002729"/>
    </source>
</evidence>
<dbReference type="EMBL" id="GL833156">
    <property type="protein sequence ID" value="EGB04054.1"/>
    <property type="molecule type" value="Genomic_DNA"/>
</dbReference>
<gene>
    <name evidence="1" type="ORF">AURANDRAFT_67462</name>
</gene>
<keyword evidence="2" id="KW-1185">Reference proteome</keyword>
<dbReference type="KEGG" id="aaf:AURANDRAFT_67462"/>
<dbReference type="InParanoid" id="F0YL88"/>
<protein>
    <submittedName>
        <fullName evidence="1">Uncharacterized protein</fullName>
    </submittedName>
</protein>
<dbReference type="AlphaFoldDB" id="F0YL88"/>
<dbReference type="RefSeq" id="XP_009041179.1">
    <property type="nucleotide sequence ID" value="XM_009042931.1"/>
</dbReference>
<proteinExistence type="predicted"/>
<organism evidence="2">
    <name type="scientific">Aureococcus anophagefferens</name>
    <name type="common">Harmful bloom alga</name>
    <dbReference type="NCBI Taxonomy" id="44056"/>
    <lineage>
        <taxon>Eukaryota</taxon>
        <taxon>Sar</taxon>
        <taxon>Stramenopiles</taxon>
        <taxon>Ochrophyta</taxon>
        <taxon>Pelagophyceae</taxon>
        <taxon>Pelagomonadales</taxon>
        <taxon>Pelagomonadaceae</taxon>
        <taxon>Aureococcus</taxon>
    </lineage>
</organism>
<dbReference type="Proteomes" id="UP000002729">
    <property type="component" value="Unassembled WGS sequence"/>
</dbReference>
<name>F0YL88_AURAN</name>
<sequence length="337" mass="37798">MIFEGLGGDPADAWNAILECVKTDVLAKELFEYYQELLTEVGETPNLWTIPKITDSYSIYMIELASNWVIIRSLRQATARVFQLPQSLLLEFRTFLRCGANAIVVTGKGDNLAELATLGDEAGLLHFFLPMRHPVHNEELLSPFLEEIEEDIECDSAICFHILVPSSNSVDRVFLREKTAMLDCGGENLHMILCRETDIRPPSDSSNLFAHGLSSVGVWRITRLERALHYIFANLSCLKTMSFANFSIPVNFPHTTYYPLSFWILAAPSIVQKPCFHPGSRPFFTCACGPFRATPGNGASNTRGSCQLTARILLWDAFVVDTEAILSVDQSEKRIER</sequence>
<accession>F0YL88</accession>
<reference evidence="1 2" key="1">
    <citation type="journal article" date="2011" name="Proc. Natl. Acad. Sci. U.S.A.">
        <title>Niche of harmful alga Aureococcus anophagefferens revealed through ecogenomics.</title>
        <authorList>
            <person name="Gobler C.J."/>
            <person name="Berry D.L."/>
            <person name="Dyhrman S.T."/>
            <person name="Wilhelm S.W."/>
            <person name="Salamov A."/>
            <person name="Lobanov A.V."/>
            <person name="Zhang Y."/>
            <person name="Collier J.L."/>
            <person name="Wurch L.L."/>
            <person name="Kustka A.B."/>
            <person name="Dill B.D."/>
            <person name="Shah M."/>
            <person name="VerBerkmoes N.C."/>
            <person name="Kuo A."/>
            <person name="Terry A."/>
            <person name="Pangilinan J."/>
            <person name="Lindquist E.A."/>
            <person name="Lucas S."/>
            <person name="Paulsen I.T."/>
            <person name="Hattenrath-Lehmann T.K."/>
            <person name="Talmage S.C."/>
            <person name="Walker E.A."/>
            <person name="Koch F."/>
            <person name="Burson A.M."/>
            <person name="Marcoval M.A."/>
            <person name="Tang Y.Z."/>
            <person name="Lecleir G.R."/>
            <person name="Coyne K.J."/>
            <person name="Berg G.M."/>
            <person name="Bertrand E.M."/>
            <person name="Saito M.A."/>
            <person name="Gladyshev V.N."/>
            <person name="Grigoriev I.V."/>
        </authorList>
    </citation>
    <scope>NUCLEOTIDE SEQUENCE [LARGE SCALE GENOMIC DNA]</scope>
    <source>
        <strain evidence="2">CCMP 1984</strain>
    </source>
</reference>